<comment type="caution">
    <text evidence="2">The sequence shown here is derived from an EMBL/GenBank/DDBJ whole genome shotgun (WGS) entry which is preliminary data.</text>
</comment>
<evidence type="ECO:0008006" key="4">
    <source>
        <dbReference type="Google" id="ProtNLM"/>
    </source>
</evidence>
<protein>
    <recommendedName>
        <fullName evidence="4">Secreted protein</fullName>
    </recommendedName>
</protein>
<dbReference type="EMBL" id="PGOL01002196">
    <property type="protein sequence ID" value="PKI49803.1"/>
    <property type="molecule type" value="Genomic_DNA"/>
</dbReference>
<dbReference type="Proteomes" id="UP000233551">
    <property type="component" value="Unassembled WGS sequence"/>
</dbReference>
<name>A0A2I0J1B4_PUNGR</name>
<keyword evidence="1" id="KW-0732">Signal</keyword>
<keyword evidence="3" id="KW-1185">Reference proteome</keyword>
<organism evidence="2 3">
    <name type="scientific">Punica granatum</name>
    <name type="common">Pomegranate</name>
    <dbReference type="NCBI Taxonomy" id="22663"/>
    <lineage>
        <taxon>Eukaryota</taxon>
        <taxon>Viridiplantae</taxon>
        <taxon>Streptophyta</taxon>
        <taxon>Embryophyta</taxon>
        <taxon>Tracheophyta</taxon>
        <taxon>Spermatophyta</taxon>
        <taxon>Magnoliopsida</taxon>
        <taxon>eudicotyledons</taxon>
        <taxon>Gunneridae</taxon>
        <taxon>Pentapetalae</taxon>
        <taxon>rosids</taxon>
        <taxon>malvids</taxon>
        <taxon>Myrtales</taxon>
        <taxon>Lythraceae</taxon>
        <taxon>Punica</taxon>
    </lineage>
</organism>
<reference evidence="2 3" key="1">
    <citation type="submission" date="2017-11" db="EMBL/GenBank/DDBJ databases">
        <title>De-novo sequencing of pomegranate (Punica granatum L.) genome.</title>
        <authorList>
            <person name="Akparov Z."/>
            <person name="Amiraslanov A."/>
            <person name="Hajiyeva S."/>
            <person name="Abbasov M."/>
            <person name="Kaur K."/>
            <person name="Hamwieh A."/>
            <person name="Solovyev V."/>
            <person name="Salamov A."/>
            <person name="Braich B."/>
            <person name="Kosarev P."/>
            <person name="Mahmoud A."/>
            <person name="Hajiyev E."/>
            <person name="Babayeva S."/>
            <person name="Izzatullayeva V."/>
            <person name="Mammadov A."/>
            <person name="Mammadov A."/>
            <person name="Sharifova S."/>
            <person name="Ojaghi J."/>
            <person name="Eynullazada K."/>
            <person name="Bayramov B."/>
            <person name="Abdulazimova A."/>
            <person name="Shahmuradov I."/>
        </authorList>
    </citation>
    <scope>NUCLEOTIDE SEQUENCE [LARGE SCALE GENOMIC DNA]</scope>
    <source>
        <strain evidence="3">cv. AG2017</strain>
        <tissue evidence="2">Leaf</tissue>
    </source>
</reference>
<evidence type="ECO:0000256" key="1">
    <source>
        <dbReference type="SAM" id="SignalP"/>
    </source>
</evidence>
<evidence type="ECO:0000313" key="2">
    <source>
        <dbReference type="EMBL" id="PKI49803.1"/>
    </source>
</evidence>
<gene>
    <name evidence="2" type="ORF">CRG98_029780</name>
</gene>
<proteinExistence type="predicted"/>
<feature type="chain" id="PRO_5014147232" description="Secreted protein" evidence="1">
    <location>
        <begin position="17"/>
        <end position="117"/>
    </location>
</feature>
<accession>A0A2I0J1B4</accession>
<dbReference type="AlphaFoldDB" id="A0A2I0J1B4"/>
<sequence length="117" mass="11601">MVSSIFFILLSCLVSASRKKCVGGAKGATRIGVPGSRQVVFMGGVVGAGAAATSPSGARVGGAQGVGSTVDSCARGGMEFEDVLFGPRSKAIILAMLAAIRSIVPWSIATLPTSAAT</sequence>
<feature type="signal peptide" evidence="1">
    <location>
        <begin position="1"/>
        <end position="16"/>
    </location>
</feature>
<evidence type="ECO:0000313" key="3">
    <source>
        <dbReference type="Proteomes" id="UP000233551"/>
    </source>
</evidence>